<keyword evidence="2" id="KW-1133">Transmembrane helix</keyword>
<protein>
    <submittedName>
        <fullName evidence="4">Integral membrane protein related to pyrimidine synthesis</fullName>
    </submittedName>
</protein>
<reference evidence="4 5" key="1">
    <citation type="submission" date="2017-02" db="EMBL/GenBank/DDBJ databases">
        <authorList>
            <person name="Peterson S.W."/>
        </authorList>
    </citation>
    <scope>NUCLEOTIDE SEQUENCE [LARGE SCALE GENOMIC DNA]</scope>
    <source>
        <strain evidence="4 5">CIP104813</strain>
    </source>
</reference>
<dbReference type="EMBL" id="FWFG01000023">
    <property type="protein sequence ID" value="SLM88787.1"/>
    <property type="molecule type" value="Genomic_DNA"/>
</dbReference>
<dbReference type="AlphaFoldDB" id="A0A1X6WUD6"/>
<gene>
    <name evidence="4" type="ORF">FM110_02435</name>
</gene>
<dbReference type="Pfam" id="PF25362">
    <property type="entry name" value="bPH_11"/>
    <property type="match status" value="1"/>
</dbReference>
<feature type="region of interest" description="Disordered" evidence="1">
    <location>
        <begin position="163"/>
        <end position="203"/>
    </location>
</feature>
<sequence length="203" mass="21405">MRYLPPVLALLALFVLILLAMLVGWRRRARRQEALGEPYVPIAGGRALTGTLLGRGVYVTTTLAAQSLERVTAHGLGPRSRATVSDLDDAGTPLLEIGREGAEDLLIPWDAVASVHTSGGMIGKWMGGEALAVVRWRLGETLVDTGLRFDDASGQDALLARAAQLGVPHDPDPPAAPVPLPPAPPHGHGTAPDPTRSETEENA</sequence>
<evidence type="ECO:0000256" key="2">
    <source>
        <dbReference type="SAM" id="Phobius"/>
    </source>
</evidence>
<dbReference type="RefSeq" id="WP_200810149.1">
    <property type="nucleotide sequence ID" value="NZ_FWFG01000023.1"/>
</dbReference>
<keyword evidence="5" id="KW-1185">Reference proteome</keyword>
<evidence type="ECO:0000313" key="5">
    <source>
        <dbReference type="Proteomes" id="UP000195981"/>
    </source>
</evidence>
<keyword evidence="2" id="KW-0812">Transmembrane</keyword>
<accession>A0A1X6WUD6</accession>
<feature type="transmembrane region" description="Helical" evidence="2">
    <location>
        <begin position="6"/>
        <end position="25"/>
    </location>
</feature>
<dbReference type="InterPro" id="IPR057446">
    <property type="entry name" value="PH_bac"/>
</dbReference>
<evidence type="ECO:0000259" key="3">
    <source>
        <dbReference type="Pfam" id="PF25362"/>
    </source>
</evidence>
<dbReference type="Proteomes" id="UP000195981">
    <property type="component" value="Unassembled WGS sequence"/>
</dbReference>
<name>A0A1X6WUD6_9MICO</name>
<keyword evidence="2" id="KW-0472">Membrane</keyword>
<feature type="domain" description="PH" evidence="3">
    <location>
        <begin position="54"/>
        <end position="160"/>
    </location>
</feature>
<evidence type="ECO:0000256" key="1">
    <source>
        <dbReference type="SAM" id="MobiDB-lite"/>
    </source>
</evidence>
<organism evidence="4 5">
    <name type="scientific">Brachybacterium nesterenkovii</name>
    <dbReference type="NCBI Taxonomy" id="47847"/>
    <lineage>
        <taxon>Bacteria</taxon>
        <taxon>Bacillati</taxon>
        <taxon>Actinomycetota</taxon>
        <taxon>Actinomycetes</taxon>
        <taxon>Micrococcales</taxon>
        <taxon>Dermabacteraceae</taxon>
        <taxon>Brachybacterium</taxon>
    </lineage>
</organism>
<evidence type="ECO:0000313" key="4">
    <source>
        <dbReference type="EMBL" id="SLM88787.1"/>
    </source>
</evidence>
<feature type="compositionally biased region" description="Pro residues" evidence="1">
    <location>
        <begin position="173"/>
        <end position="185"/>
    </location>
</feature>
<proteinExistence type="predicted"/>